<comment type="caution">
    <text evidence="2">The sequence shown here is derived from an EMBL/GenBank/DDBJ whole genome shotgun (WGS) entry which is preliminary data.</text>
</comment>
<keyword evidence="3" id="KW-1185">Reference proteome</keyword>
<evidence type="ECO:0008006" key="4">
    <source>
        <dbReference type="Google" id="ProtNLM"/>
    </source>
</evidence>
<proteinExistence type="predicted"/>
<reference evidence="2 3" key="1">
    <citation type="submission" date="2024-09" db="EMBL/GenBank/DDBJ databases">
        <authorList>
            <person name="Sun Q."/>
            <person name="Mori K."/>
        </authorList>
    </citation>
    <scope>NUCLEOTIDE SEQUENCE [LARGE SCALE GENOMIC DNA]</scope>
    <source>
        <strain evidence="2 3">CCM 7659</strain>
    </source>
</reference>
<dbReference type="EMBL" id="JBHMDY010000033">
    <property type="protein sequence ID" value="MFB9261577.1"/>
    <property type="molecule type" value="Genomic_DNA"/>
</dbReference>
<evidence type="ECO:0000313" key="2">
    <source>
        <dbReference type="EMBL" id="MFB9261577.1"/>
    </source>
</evidence>
<evidence type="ECO:0000256" key="1">
    <source>
        <dbReference type="SAM" id="Phobius"/>
    </source>
</evidence>
<feature type="transmembrane region" description="Helical" evidence="1">
    <location>
        <begin position="21"/>
        <end position="41"/>
    </location>
</feature>
<feature type="transmembrane region" description="Helical" evidence="1">
    <location>
        <begin position="69"/>
        <end position="88"/>
    </location>
</feature>
<accession>A0ABV5JW02</accession>
<keyword evidence="1" id="KW-1133">Transmembrane helix</keyword>
<keyword evidence="1" id="KW-0812">Transmembrane</keyword>
<name>A0ABV5JW02_9ACTN</name>
<keyword evidence="1" id="KW-0472">Membrane</keyword>
<feature type="transmembrane region" description="Helical" evidence="1">
    <location>
        <begin position="100"/>
        <end position="122"/>
    </location>
</feature>
<feature type="transmembrane region" description="Helical" evidence="1">
    <location>
        <begin position="170"/>
        <end position="188"/>
    </location>
</feature>
<dbReference type="Proteomes" id="UP001589700">
    <property type="component" value="Unassembled WGS sequence"/>
</dbReference>
<protein>
    <recommendedName>
        <fullName evidence="4">DUF3995 domain-containing protein</fullName>
    </recommendedName>
</protein>
<organism evidence="2 3">
    <name type="scientific">Dietzia aerolata</name>
    <dbReference type="NCBI Taxonomy" id="595984"/>
    <lineage>
        <taxon>Bacteria</taxon>
        <taxon>Bacillati</taxon>
        <taxon>Actinomycetota</taxon>
        <taxon>Actinomycetes</taxon>
        <taxon>Mycobacteriales</taxon>
        <taxon>Dietziaceae</taxon>
        <taxon>Dietzia</taxon>
    </lineage>
</organism>
<sequence length="203" mass="21294">MTSASRATGDGRHVNKMRRSLGTLCGLLAPFVVALLVWVVAAPRSELVSVGGGRGVRFPDSGADGGSQLLMLVILLGFASICGALVLWSRHVELRRPAGVPVLALLPGFACALAAVGAPWIADLLASPPRDVPFGEVVAQAPTAGALFFDGMLYGTSGPSWEWFPPGSGWLLWGAMIAMFTVAALAHFSRWPDLVAAESRTDR</sequence>
<dbReference type="RefSeq" id="WP_182632910.1">
    <property type="nucleotide sequence ID" value="NZ_JAALDM010000211.1"/>
</dbReference>
<gene>
    <name evidence="2" type="ORF">ACFFVD_17515</name>
</gene>
<evidence type="ECO:0000313" key="3">
    <source>
        <dbReference type="Proteomes" id="UP001589700"/>
    </source>
</evidence>